<keyword evidence="2" id="KW-1185">Reference proteome</keyword>
<evidence type="ECO:0000313" key="2">
    <source>
        <dbReference type="Proteomes" id="UP000593561"/>
    </source>
</evidence>
<sequence>MEFMRLNRFTQRSELSQFKPISLIFILEVALQKIELIKLNRITQNVGLT</sequence>
<evidence type="ECO:0000313" key="1">
    <source>
        <dbReference type="EMBL" id="MBA0610910.1"/>
    </source>
</evidence>
<name>A0A7J8RBI9_GOSDV</name>
<dbReference type="AlphaFoldDB" id="A0A7J8RBI9"/>
<organism evidence="1 2">
    <name type="scientific">Gossypium davidsonii</name>
    <name type="common">Davidson's cotton</name>
    <name type="synonym">Gossypium klotzschianum subsp. davidsonii</name>
    <dbReference type="NCBI Taxonomy" id="34287"/>
    <lineage>
        <taxon>Eukaryota</taxon>
        <taxon>Viridiplantae</taxon>
        <taxon>Streptophyta</taxon>
        <taxon>Embryophyta</taxon>
        <taxon>Tracheophyta</taxon>
        <taxon>Spermatophyta</taxon>
        <taxon>Magnoliopsida</taxon>
        <taxon>eudicotyledons</taxon>
        <taxon>Gunneridae</taxon>
        <taxon>Pentapetalae</taxon>
        <taxon>rosids</taxon>
        <taxon>malvids</taxon>
        <taxon>Malvales</taxon>
        <taxon>Malvaceae</taxon>
        <taxon>Malvoideae</taxon>
        <taxon>Gossypium</taxon>
    </lineage>
</organism>
<accession>A0A7J8RBI9</accession>
<proteinExistence type="predicted"/>
<reference evidence="1 2" key="1">
    <citation type="journal article" date="2019" name="Genome Biol. Evol.">
        <title>Insights into the evolution of the New World diploid cottons (Gossypium, subgenus Houzingenia) based on genome sequencing.</title>
        <authorList>
            <person name="Grover C.E."/>
            <person name="Arick M.A. 2nd"/>
            <person name="Thrash A."/>
            <person name="Conover J.L."/>
            <person name="Sanders W.S."/>
            <person name="Peterson D.G."/>
            <person name="Frelichowski J.E."/>
            <person name="Scheffler J.A."/>
            <person name="Scheffler B.E."/>
            <person name="Wendel J.F."/>
        </authorList>
    </citation>
    <scope>NUCLEOTIDE SEQUENCE [LARGE SCALE GENOMIC DNA]</scope>
    <source>
        <strain evidence="1">27</strain>
        <tissue evidence="1">Leaf</tissue>
    </source>
</reference>
<protein>
    <submittedName>
        <fullName evidence="1">Uncharacterized protein</fullName>
    </submittedName>
</protein>
<gene>
    <name evidence="1" type="ORF">Godav_011662</name>
</gene>
<dbReference type="Proteomes" id="UP000593561">
    <property type="component" value="Unassembled WGS sequence"/>
</dbReference>
<dbReference type="EMBL" id="JABFAC010000004">
    <property type="protein sequence ID" value="MBA0610910.1"/>
    <property type="molecule type" value="Genomic_DNA"/>
</dbReference>
<comment type="caution">
    <text evidence="1">The sequence shown here is derived from an EMBL/GenBank/DDBJ whole genome shotgun (WGS) entry which is preliminary data.</text>
</comment>